<dbReference type="Pfam" id="PF01095">
    <property type="entry name" value="Pectinesterase"/>
    <property type="match status" value="1"/>
</dbReference>
<name>A0A423XD20_9PEZI</name>
<comment type="similarity">
    <text evidence="2">Belongs to the pectinesterase family.</text>
</comment>
<keyword evidence="5" id="KW-0063">Aspartyl esterase</keyword>
<dbReference type="PANTHER" id="PTHR31321:SF137">
    <property type="entry name" value="PECTIN METHYL ESTERASE (EUROFUNG)"/>
    <property type="match status" value="1"/>
</dbReference>
<dbReference type="InterPro" id="IPR012334">
    <property type="entry name" value="Pectin_lyas_fold"/>
</dbReference>
<evidence type="ECO:0000256" key="4">
    <source>
        <dbReference type="ARBA" id="ARBA00022801"/>
    </source>
</evidence>
<reference evidence="8 9" key="1">
    <citation type="submission" date="2015-09" db="EMBL/GenBank/DDBJ databases">
        <title>Host preference determinants of Valsa canker pathogens revealed by comparative genomics.</title>
        <authorList>
            <person name="Yin Z."/>
            <person name="Huang L."/>
        </authorList>
    </citation>
    <scope>NUCLEOTIDE SEQUENCE [LARGE SCALE GENOMIC DNA]</scope>
    <source>
        <strain evidence="8 9">SXYLt</strain>
    </source>
</reference>
<dbReference type="Gene3D" id="2.160.20.10">
    <property type="entry name" value="Single-stranded right-handed beta-helix, Pectin lyase-like"/>
    <property type="match status" value="1"/>
</dbReference>
<dbReference type="GO" id="GO:0030599">
    <property type="term" value="F:pectinesterase activity"/>
    <property type="evidence" value="ECO:0007669"/>
    <property type="project" value="UniProtKB-EC"/>
</dbReference>
<keyword evidence="9" id="KW-1185">Reference proteome</keyword>
<evidence type="ECO:0000256" key="5">
    <source>
        <dbReference type="ARBA" id="ARBA00023085"/>
    </source>
</evidence>
<dbReference type="SUPFAM" id="SSF51126">
    <property type="entry name" value="Pectin lyase-like"/>
    <property type="match status" value="1"/>
</dbReference>
<dbReference type="GO" id="GO:0042545">
    <property type="term" value="P:cell wall modification"/>
    <property type="evidence" value="ECO:0007669"/>
    <property type="project" value="InterPro"/>
</dbReference>
<dbReference type="InterPro" id="IPR011050">
    <property type="entry name" value="Pectin_lyase_fold/virulence"/>
</dbReference>
<keyword evidence="4" id="KW-0378">Hydrolase</keyword>
<accession>A0A423XD20</accession>
<evidence type="ECO:0000259" key="7">
    <source>
        <dbReference type="Pfam" id="PF09816"/>
    </source>
</evidence>
<comment type="caution">
    <text evidence="8">The sequence shown here is derived from an EMBL/GenBank/DDBJ whole genome shotgun (WGS) entry which is preliminary data.</text>
</comment>
<evidence type="ECO:0000259" key="6">
    <source>
        <dbReference type="Pfam" id="PF01095"/>
    </source>
</evidence>
<sequence>MAASSAVPGVVDSTKPKSYPVILSDALLGKAPKEAITAIRYNHRPTLSSDTAPNSAELKPTSSSDGSFDMSFYENGGKYAFNGTRSTKENQYVLLFDPERKAFMMMFGPTTALMGTALSMLSLTSAVLADAHTAAPHPATTFAECQKKTADPLQGCPEGTIYVSANDTRADFTKIQDAILYIGNDTEAHYILIGAGFYYEQLNVTRSGPLYLLGQSDLPSQNRTYAGRVGYNATARNDVQVRYDSANEANNKLADNVYTGVLTVGPTLDATLTGSGTTGYPVPAGTPFGSVDFRVYNVDFRNEFAPYSDGPAHALGVSRANAGFYGSGFYSWQDTVYIGKLGNAYFYDTVVAGETDFLYGFGTLYITKSTLSLRHCGGGITAWKGLNTTAFANKYGAYVDSSRVTADNSSTAAEVVGRCALGRPWNAQHRSVFMGSYLDASVRPGGYVDWSATERRVDSRTFMATWDNYGPGWNVTAERASNVTIVLDDEGVEPYRWPVDVFLTSTGEPNNTWWIDQSVLVPF</sequence>
<proteinExistence type="inferred from homology"/>
<evidence type="ECO:0000313" key="8">
    <source>
        <dbReference type="EMBL" id="ROW13906.1"/>
    </source>
</evidence>
<evidence type="ECO:0000256" key="2">
    <source>
        <dbReference type="ARBA" id="ARBA00008891"/>
    </source>
</evidence>
<dbReference type="OrthoDB" id="3934656at2759"/>
<dbReference type="STRING" id="1230097.A0A423XD20"/>
<organism evidence="8 9">
    <name type="scientific">Cytospora leucostoma</name>
    <dbReference type="NCBI Taxonomy" id="1230097"/>
    <lineage>
        <taxon>Eukaryota</taxon>
        <taxon>Fungi</taxon>
        <taxon>Dikarya</taxon>
        <taxon>Ascomycota</taxon>
        <taxon>Pezizomycotina</taxon>
        <taxon>Sordariomycetes</taxon>
        <taxon>Sordariomycetidae</taxon>
        <taxon>Diaporthales</taxon>
        <taxon>Cytosporaceae</taxon>
        <taxon>Cytospora</taxon>
    </lineage>
</organism>
<dbReference type="InterPro" id="IPR000070">
    <property type="entry name" value="Pectinesterase_cat"/>
</dbReference>
<dbReference type="InterPro" id="IPR019194">
    <property type="entry name" value="Tscrpt_elong_fac_Eaf_N"/>
</dbReference>
<dbReference type="EC" id="3.1.1.11" evidence="3"/>
<dbReference type="AlphaFoldDB" id="A0A423XD20"/>
<feature type="domain" description="Transcription elongation factor Eaf N-terminal" evidence="7">
    <location>
        <begin position="19"/>
        <end position="104"/>
    </location>
</feature>
<dbReference type="Proteomes" id="UP000285146">
    <property type="component" value="Unassembled WGS sequence"/>
</dbReference>
<comment type="pathway">
    <text evidence="1">Glycan metabolism; pectin degradation; 2-dehydro-3-deoxy-D-gluconate from pectin: step 1/5.</text>
</comment>
<dbReference type="UniPathway" id="UPA00545">
    <property type="reaction ID" value="UER00823"/>
</dbReference>
<evidence type="ECO:0000256" key="3">
    <source>
        <dbReference type="ARBA" id="ARBA00013229"/>
    </source>
</evidence>
<dbReference type="Pfam" id="PF09816">
    <property type="entry name" value="EAF"/>
    <property type="match status" value="1"/>
</dbReference>
<dbReference type="EMBL" id="LKEB01000017">
    <property type="protein sequence ID" value="ROW13906.1"/>
    <property type="molecule type" value="Genomic_DNA"/>
</dbReference>
<protein>
    <recommendedName>
        <fullName evidence="3">pectinesterase</fullName>
        <ecNumber evidence="3">3.1.1.11</ecNumber>
    </recommendedName>
</protein>
<dbReference type="GO" id="GO:0045490">
    <property type="term" value="P:pectin catabolic process"/>
    <property type="evidence" value="ECO:0007669"/>
    <property type="project" value="UniProtKB-UniPathway"/>
</dbReference>
<gene>
    <name evidence="8" type="ORF">VPNG_03599</name>
</gene>
<feature type="domain" description="Pectinesterase catalytic" evidence="6">
    <location>
        <begin position="293"/>
        <end position="476"/>
    </location>
</feature>
<evidence type="ECO:0000256" key="1">
    <source>
        <dbReference type="ARBA" id="ARBA00005184"/>
    </source>
</evidence>
<dbReference type="PANTHER" id="PTHR31321">
    <property type="entry name" value="ACYL-COA THIOESTER HYDROLASE YBHC-RELATED"/>
    <property type="match status" value="1"/>
</dbReference>
<dbReference type="InParanoid" id="A0A423XD20"/>
<evidence type="ECO:0000313" key="9">
    <source>
        <dbReference type="Proteomes" id="UP000285146"/>
    </source>
</evidence>